<keyword evidence="4 7" id="KW-0812">Transmembrane</keyword>
<dbReference type="PANTHER" id="PTHR43386:SF1">
    <property type="entry name" value="D,D-DIPEPTIDE TRANSPORT SYSTEM PERMEASE PROTEIN DDPC-RELATED"/>
    <property type="match status" value="1"/>
</dbReference>
<dbReference type="PANTHER" id="PTHR43386">
    <property type="entry name" value="OLIGOPEPTIDE TRANSPORT SYSTEM PERMEASE PROTEIN APPC"/>
    <property type="match status" value="1"/>
</dbReference>
<dbReference type="PROSITE" id="PS50928">
    <property type="entry name" value="ABC_TM1"/>
    <property type="match status" value="1"/>
</dbReference>
<evidence type="ECO:0000256" key="4">
    <source>
        <dbReference type="ARBA" id="ARBA00022692"/>
    </source>
</evidence>
<accession>A0A6J7DGJ4</accession>
<dbReference type="Gene3D" id="1.10.3720.10">
    <property type="entry name" value="MetI-like"/>
    <property type="match status" value="1"/>
</dbReference>
<dbReference type="CDD" id="cd06261">
    <property type="entry name" value="TM_PBP2"/>
    <property type="match status" value="1"/>
</dbReference>
<dbReference type="InterPro" id="IPR050366">
    <property type="entry name" value="BP-dependent_transpt_permease"/>
</dbReference>
<sequence>MAILLKLRNRKSPQLLHNQNMAWHVFKQNKAAVVALLFIVAVVLFCYVGPWFYHSNQTDASAGLFFTNLPPQRGFPLGTDSQGYDILGRIMFGGQTSLEVGLLSALVAMTWGAIYGLVSGYRGGAIDAVLMRIVDALLSIPGLFLLLALMAVFSRSELLLVLVLGLTGWYGVARLTRSEALALRNREYVSAVRSMGGGSTRIIRRHILPNSVSTLITVTTFTIGDSILALSALGFLQLGVPLPKTDWGTMLNTGIQSIQLNQWWQVYPVAFVFLVLVISFNYVGDALRDVFEVRLRTQ</sequence>
<evidence type="ECO:0000256" key="5">
    <source>
        <dbReference type="ARBA" id="ARBA00022989"/>
    </source>
</evidence>
<dbReference type="GO" id="GO:0055085">
    <property type="term" value="P:transmembrane transport"/>
    <property type="evidence" value="ECO:0007669"/>
    <property type="project" value="InterPro"/>
</dbReference>
<dbReference type="InterPro" id="IPR000515">
    <property type="entry name" value="MetI-like"/>
</dbReference>
<keyword evidence="3" id="KW-1003">Cell membrane</keyword>
<keyword evidence="2" id="KW-0813">Transport</keyword>
<evidence type="ECO:0000256" key="3">
    <source>
        <dbReference type="ARBA" id="ARBA00022475"/>
    </source>
</evidence>
<organism evidence="9">
    <name type="scientific">freshwater metagenome</name>
    <dbReference type="NCBI Taxonomy" id="449393"/>
    <lineage>
        <taxon>unclassified sequences</taxon>
        <taxon>metagenomes</taxon>
        <taxon>ecological metagenomes</taxon>
    </lineage>
</organism>
<dbReference type="Pfam" id="PF00528">
    <property type="entry name" value="BPD_transp_1"/>
    <property type="match status" value="1"/>
</dbReference>
<comment type="subcellular location">
    <subcellularLocation>
        <location evidence="1">Cell membrane</location>
        <topology evidence="1">Multi-pass membrane protein</topology>
    </subcellularLocation>
</comment>
<protein>
    <submittedName>
        <fullName evidence="9">Unannotated protein</fullName>
    </submittedName>
</protein>
<evidence type="ECO:0000256" key="6">
    <source>
        <dbReference type="ARBA" id="ARBA00023136"/>
    </source>
</evidence>
<evidence type="ECO:0000259" key="8">
    <source>
        <dbReference type="PROSITE" id="PS50928"/>
    </source>
</evidence>
<keyword evidence="5 7" id="KW-1133">Transmembrane helix</keyword>
<name>A0A6J7DGJ4_9ZZZZ</name>
<evidence type="ECO:0000256" key="1">
    <source>
        <dbReference type="ARBA" id="ARBA00004651"/>
    </source>
</evidence>
<feature type="transmembrane region" description="Helical" evidence="7">
    <location>
        <begin position="212"/>
        <end position="236"/>
    </location>
</feature>
<evidence type="ECO:0000313" key="9">
    <source>
        <dbReference type="EMBL" id="CAB4868005.1"/>
    </source>
</evidence>
<feature type="domain" description="ABC transmembrane type-1" evidence="8">
    <location>
        <begin position="94"/>
        <end position="284"/>
    </location>
</feature>
<feature type="transmembrane region" description="Helical" evidence="7">
    <location>
        <begin position="100"/>
        <end position="118"/>
    </location>
</feature>
<dbReference type="EMBL" id="CAFBLN010000019">
    <property type="protein sequence ID" value="CAB4868005.1"/>
    <property type="molecule type" value="Genomic_DNA"/>
</dbReference>
<dbReference type="InterPro" id="IPR035906">
    <property type="entry name" value="MetI-like_sf"/>
</dbReference>
<keyword evidence="6 7" id="KW-0472">Membrane</keyword>
<dbReference type="AlphaFoldDB" id="A0A6J7DGJ4"/>
<proteinExistence type="predicted"/>
<feature type="transmembrane region" description="Helical" evidence="7">
    <location>
        <begin position="130"/>
        <end position="152"/>
    </location>
</feature>
<feature type="transmembrane region" description="Helical" evidence="7">
    <location>
        <begin position="31"/>
        <end position="53"/>
    </location>
</feature>
<dbReference type="GO" id="GO:0005886">
    <property type="term" value="C:plasma membrane"/>
    <property type="evidence" value="ECO:0007669"/>
    <property type="project" value="UniProtKB-SubCell"/>
</dbReference>
<dbReference type="SUPFAM" id="SSF161098">
    <property type="entry name" value="MetI-like"/>
    <property type="match status" value="1"/>
</dbReference>
<reference evidence="9" key="1">
    <citation type="submission" date="2020-05" db="EMBL/GenBank/DDBJ databases">
        <authorList>
            <person name="Chiriac C."/>
            <person name="Salcher M."/>
            <person name="Ghai R."/>
            <person name="Kavagutti S V."/>
        </authorList>
    </citation>
    <scope>NUCLEOTIDE SEQUENCE</scope>
</reference>
<gene>
    <name evidence="9" type="ORF">UFOPK3381_00632</name>
</gene>
<evidence type="ECO:0000256" key="7">
    <source>
        <dbReference type="SAM" id="Phobius"/>
    </source>
</evidence>
<feature type="transmembrane region" description="Helical" evidence="7">
    <location>
        <begin position="158"/>
        <end position="176"/>
    </location>
</feature>
<feature type="transmembrane region" description="Helical" evidence="7">
    <location>
        <begin position="266"/>
        <end position="284"/>
    </location>
</feature>
<dbReference type="InterPro" id="IPR025966">
    <property type="entry name" value="OppC_N"/>
</dbReference>
<dbReference type="Pfam" id="PF12911">
    <property type="entry name" value="OppC_N"/>
    <property type="match status" value="1"/>
</dbReference>
<evidence type="ECO:0000256" key="2">
    <source>
        <dbReference type="ARBA" id="ARBA00022448"/>
    </source>
</evidence>